<feature type="compositionally biased region" description="Basic and acidic residues" evidence="1">
    <location>
        <begin position="354"/>
        <end position="364"/>
    </location>
</feature>
<dbReference type="PROSITE" id="PS00675">
    <property type="entry name" value="SIGMA54_INTERACT_1"/>
    <property type="match status" value="1"/>
</dbReference>
<dbReference type="Gene3D" id="3.40.50.300">
    <property type="entry name" value="P-loop containing nucleotide triphosphate hydrolases"/>
    <property type="match status" value="1"/>
</dbReference>
<proteinExistence type="predicted"/>
<feature type="region of interest" description="Disordered" evidence="1">
    <location>
        <begin position="61"/>
        <end position="90"/>
    </location>
</feature>
<dbReference type="InterPro" id="IPR058519">
    <property type="entry name" value="DUF8206"/>
</dbReference>
<dbReference type="CDD" id="cd00882">
    <property type="entry name" value="Ras_like_GTPase"/>
    <property type="match status" value="1"/>
</dbReference>
<evidence type="ECO:0000259" key="2">
    <source>
        <dbReference type="Pfam" id="PF26633"/>
    </source>
</evidence>
<evidence type="ECO:0000256" key="1">
    <source>
        <dbReference type="SAM" id="MobiDB-lite"/>
    </source>
</evidence>
<feature type="compositionally biased region" description="Basic and acidic residues" evidence="1">
    <location>
        <begin position="258"/>
        <end position="267"/>
    </location>
</feature>
<keyword evidence="3" id="KW-1185">Reference proteome</keyword>
<dbReference type="WBParaSite" id="Gr19_v10_g3828.t1">
    <property type="protein sequence ID" value="Gr19_v10_g3828.t1"/>
    <property type="gene ID" value="Gr19_v10_g3828"/>
</dbReference>
<dbReference type="InterPro" id="IPR027417">
    <property type="entry name" value="P-loop_NTPase"/>
</dbReference>
<feature type="domain" description="DUF8206" evidence="2">
    <location>
        <begin position="1346"/>
        <end position="1424"/>
    </location>
</feature>
<feature type="compositionally biased region" description="Basic and acidic residues" evidence="1">
    <location>
        <begin position="333"/>
        <end position="343"/>
    </location>
</feature>
<reference evidence="4" key="1">
    <citation type="submission" date="2022-11" db="UniProtKB">
        <authorList>
            <consortium name="WormBaseParasite"/>
        </authorList>
    </citation>
    <scope>IDENTIFICATION</scope>
</reference>
<feature type="compositionally biased region" description="Basic and acidic residues" evidence="1">
    <location>
        <begin position="419"/>
        <end position="431"/>
    </location>
</feature>
<accession>A0A914HRN3</accession>
<dbReference type="InterPro" id="IPR025662">
    <property type="entry name" value="Sigma_54_int_dom_ATP-bd_1"/>
</dbReference>
<evidence type="ECO:0000313" key="3">
    <source>
        <dbReference type="Proteomes" id="UP000887572"/>
    </source>
</evidence>
<dbReference type="SUPFAM" id="SSF52540">
    <property type="entry name" value="P-loop containing nucleoside triphosphate hydrolases"/>
    <property type="match status" value="1"/>
</dbReference>
<protein>
    <submittedName>
        <fullName evidence="4">G domain-containing protein</fullName>
    </submittedName>
</protein>
<name>A0A914HRN3_GLORO</name>
<dbReference type="PANTHER" id="PTHR32046">
    <property type="entry name" value="G DOMAIN-CONTAINING PROTEIN"/>
    <property type="match status" value="1"/>
</dbReference>
<dbReference type="Proteomes" id="UP000887572">
    <property type="component" value="Unplaced"/>
</dbReference>
<dbReference type="PANTHER" id="PTHR32046:SF11">
    <property type="entry name" value="IMMUNE-ASSOCIATED NUCLEOTIDE-BINDING PROTEIN 10-LIKE"/>
    <property type="match status" value="1"/>
</dbReference>
<feature type="compositionally biased region" description="Basic and acidic residues" evidence="1">
    <location>
        <begin position="276"/>
        <end position="287"/>
    </location>
</feature>
<feature type="region of interest" description="Disordered" evidence="1">
    <location>
        <begin position="255"/>
        <end position="438"/>
    </location>
</feature>
<evidence type="ECO:0000313" key="4">
    <source>
        <dbReference type="WBParaSite" id="Gr19_v10_g3828.t1"/>
    </source>
</evidence>
<dbReference type="Pfam" id="PF26633">
    <property type="entry name" value="DUF8206"/>
    <property type="match status" value="1"/>
</dbReference>
<organism evidence="3 4">
    <name type="scientific">Globodera rostochiensis</name>
    <name type="common">Golden nematode worm</name>
    <name type="synonym">Heterodera rostochiensis</name>
    <dbReference type="NCBI Taxonomy" id="31243"/>
    <lineage>
        <taxon>Eukaryota</taxon>
        <taxon>Metazoa</taxon>
        <taxon>Ecdysozoa</taxon>
        <taxon>Nematoda</taxon>
        <taxon>Chromadorea</taxon>
        <taxon>Rhabditida</taxon>
        <taxon>Tylenchina</taxon>
        <taxon>Tylenchomorpha</taxon>
        <taxon>Tylenchoidea</taxon>
        <taxon>Heteroderidae</taxon>
        <taxon>Heteroderinae</taxon>
        <taxon>Globodera</taxon>
    </lineage>
</organism>
<sequence>MKRVTSAEWSYLFFVYKSQKRLRGHHHQQQHQKISHIKVYLWPSFARPIDEVADELAERARRQRADSTCPTESGFDLMSTAGGQNDEDDGTEVGNEHVAAILQHDQLSQHQQQRPTTNGQPTVKKKCFAVVQIERKDKSTIRLKYEFFVTEAEPFSASAAGDEHCNPMVGHMTQAILSNHLAMTFEQLTANFDLQLQHLDNYFEPAEFIDIELRKWYAERVQDRGKYKVLLHLKLDNNSASRIVDAEKVVPENVGGARRCDGEDVPMRGKPNTNKESAHRWGDEEVPIRGQQKPSKGNERRLDDEAVSIRGQQKPSKGNERRLDDEDVPIRGQRKESERRLDDENVPMRGQQNAKREGERRLNDEAVPIRGQQKPSKGNERRLDDEAVPIRGQQKPSKGNERRLDDEAVPIRGQQKPSKGNERRLDDEAVPIREQQNADDDWEPIDRFLVSGKYHLGNLYNVLSDNFVTSNDLGFMRKVFNMRSYTEQSLPTQGKEIIEIDHLDRLEERTKMLGTEQKLSVISRLARIDNVCPLGQFLLAASQIEGQCNSFGVIQILPETTISLKLDVPKVRNAVLLQQNPQKDATHFVGSTCFGSLVAAIVTFDQQTSDLVLKRIRGYPMTSSDNASLISLNNSVRISVFVDSSAGSGGTDLEFLHGLDVFVESTKKTAVGFNHKFGHPISFSLTPLSAIADDKSLHTFLPASLIEDYGLVERIQSCAQSVEQFDFRQCDELRQMFQQCEKDNAMIDDMLQNCVIDLRKGQGAEEAERSTETLELAVEQFVEDVRDLLEHCDRMLEPRMELIRQLDSKGVQYIGRGNRRLTDVLLGNGGSSTNAASTLHFVLLYSESRTAPPVAVGGLSSQHNGEKFYRQCLGQLYQMAGRGRSCAFVDLDALEATGYDGLPQGILALDGFPNIDCRLVKMRGHKLLTANCVTEEAQKLQICIARIENSQRTEVGAVPRKKTEPCSLPCPLSEGYGGKCQNNDFLWGCDDCGQTLAFVKTENAPMTHFYCACGATPVEEFTFRCNDVEAHGNEFKHFAKTQLTNELERLKSKGILTILLLGETGVGKSTLINAIVNYLKHPTFEEAIQADEIESVIPARFCTEEYDAGKLVQKEVFIGKKSKNECLEAGKSQTKWPKAYITPSKVGYKIRLIDAPGICDTGGIKEDNLNLHKTLSFISTLPELHAICILLRPNSTRTGPAFKYCINGLLTYLHKNAANVSIPLIQDRIYCLDNEAFEHLCLIKKANVRYSAENMADFSKSWTRAEQELQRMLKNVSELLPHRIWETVSLNKAHRTIVDLTYPLASISQKIQDNLFRIKEHEEAISKGEQELTTEPTFDTVQFVPLQYPRTVCTSARCTEVKKAAGEEIKLYRRHCHPHCYLENIIPENMPNESLKNCAAMSGSNTCKVKECGCDWSVHMHFRFDQLVVTQHLDEAKRKLFADKRDTLSTLEAYRLQMLHERDKIYSKALISI</sequence>